<name>A0ABU7U4G4_9PROT</name>
<protein>
    <submittedName>
        <fullName evidence="1">Uncharacterized protein</fullName>
    </submittedName>
</protein>
<evidence type="ECO:0000313" key="2">
    <source>
        <dbReference type="Proteomes" id="UP001312908"/>
    </source>
</evidence>
<dbReference type="Proteomes" id="UP001312908">
    <property type="component" value="Unassembled WGS sequence"/>
</dbReference>
<dbReference type="EMBL" id="JAWJZY010000004">
    <property type="protein sequence ID" value="MEE8659393.1"/>
    <property type="molecule type" value="Genomic_DNA"/>
</dbReference>
<keyword evidence="2" id="KW-1185">Reference proteome</keyword>
<reference evidence="1 2" key="1">
    <citation type="submission" date="2023-10" db="EMBL/GenBank/DDBJ databases">
        <title>Sorlinia euscelidii gen. nov., sp. nov., an acetic acid bacteria isolated from the gut of Euscelidius variegatus emitter.</title>
        <authorList>
            <person name="Michoud G."/>
            <person name="Marasco R."/>
            <person name="Seferji K."/>
            <person name="Gonella E."/>
            <person name="Garuglieri E."/>
            <person name="Alma A."/>
            <person name="Mapelli F."/>
            <person name="Borin S."/>
            <person name="Daffonchio D."/>
            <person name="Crotti E."/>
        </authorList>
    </citation>
    <scope>NUCLEOTIDE SEQUENCE [LARGE SCALE GENOMIC DNA]</scope>
    <source>
        <strain evidence="1 2">EV16P</strain>
    </source>
</reference>
<sequence>MLRLSAHGFQEGDRVQLRLTARASHCIDGDPQEISIIDTRQLNRRLKSEENTRSGAFLRRQGKQILPFEQDGTARHGIILAPGQNIRERRFPRAIRPHDRVYLTLWHGEGQAIQDFFWGFRHRDLGMQVGNFEKIIHALHPIRHCLRD</sequence>
<comment type="caution">
    <text evidence="1">The sequence shown here is derived from an EMBL/GenBank/DDBJ whole genome shotgun (WGS) entry which is preliminary data.</text>
</comment>
<accession>A0ABU7U4G4</accession>
<evidence type="ECO:0000313" key="1">
    <source>
        <dbReference type="EMBL" id="MEE8659393.1"/>
    </source>
</evidence>
<organism evidence="1 2">
    <name type="scientific">Sorlinia euscelidii</name>
    <dbReference type="NCBI Taxonomy" id="3081148"/>
    <lineage>
        <taxon>Bacteria</taxon>
        <taxon>Pseudomonadati</taxon>
        <taxon>Pseudomonadota</taxon>
        <taxon>Alphaproteobacteria</taxon>
        <taxon>Acetobacterales</taxon>
        <taxon>Acetobacteraceae</taxon>
        <taxon>Sorlinia</taxon>
    </lineage>
</organism>
<gene>
    <name evidence="1" type="ORF">DOFOFD_10290</name>
</gene>
<proteinExistence type="predicted"/>